<dbReference type="Proteomes" id="UP000199062">
    <property type="component" value="Unassembled WGS sequence"/>
</dbReference>
<dbReference type="AlphaFoldDB" id="A0A1I6L2U0"/>
<dbReference type="Pfam" id="PF25857">
    <property type="entry name" value="DUF7957"/>
    <property type="match status" value="1"/>
</dbReference>
<dbReference type="InterPro" id="IPR058263">
    <property type="entry name" value="DUF7957"/>
</dbReference>
<dbReference type="STRING" id="767519.SAMN05216559_1909"/>
<evidence type="ECO:0000313" key="1">
    <source>
        <dbReference type="EMBL" id="SFR97761.1"/>
    </source>
</evidence>
<dbReference type="RefSeq" id="WP_143117684.1">
    <property type="nucleotide sequence ID" value="NZ_FOZK01000002.1"/>
</dbReference>
<accession>A0A1I6L2U0</accession>
<gene>
    <name evidence="1" type="ORF">SAMN05216559_1909</name>
</gene>
<reference evidence="1 2" key="1">
    <citation type="submission" date="2016-10" db="EMBL/GenBank/DDBJ databases">
        <authorList>
            <person name="de Groot N.N."/>
        </authorList>
    </citation>
    <scope>NUCLEOTIDE SEQUENCE [LARGE SCALE GENOMIC DNA]</scope>
    <source>
        <strain evidence="1 2">CGMCC 1.10457</strain>
    </source>
</reference>
<sequence length="111" mass="12248">MTEISASGNTLQIGNQTVEFEYGIDDLVQLNGIIVVLLNIPTGETNNRNVIGLDQNGSIRWRIEELDSERTDKPYVEIDITNGELVADNWMGVQAIVDIDTGAVKDTKLTK</sequence>
<dbReference type="OrthoDB" id="227446at2157"/>
<organism evidence="1 2">
    <name type="scientific">Halomicrobium zhouii</name>
    <dbReference type="NCBI Taxonomy" id="767519"/>
    <lineage>
        <taxon>Archaea</taxon>
        <taxon>Methanobacteriati</taxon>
        <taxon>Methanobacteriota</taxon>
        <taxon>Stenosarchaea group</taxon>
        <taxon>Halobacteria</taxon>
        <taxon>Halobacteriales</taxon>
        <taxon>Haloarculaceae</taxon>
        <taxon>Halomicrobium</taxon>
    </lineage>
</organism>
<keyword evidence="2" id="KW-1185">Reference proteome</keyword>
<name>A0A1I6L2U0_9EURY</name>
<evidence type="ECO:0000313" key="2">
    <source>
        <dbReference type="Proteomes" id="UP000199062"/>
    </source>
</evidence>
<protein>
    <submittedName>
        <fullName evidence="1">Uncharacterized protein</fullName>
    </submittedName>
</protein>
<dbReference type="EMBL" id="FOZK01000002">
    <property type="protein sequence ID" value="SFR97761.1"/>
    <property type="molecule type" value="Genomic_DNA"/>
</dbReference>
<proteinExistence type="predicted"/>